<evidence type="ECO:0008006" key="5">
    <source>
        <dbReference type="Google" id="ProtNLM"/>
    </source>
</evidence>
<feature type="compositionally biased region" description="Basic residues" evidence="2">
    <location>
        <begin position="59"/>
        <end position="68"/>
    </location>
</feature>
<evidence type="ECO:0000256" key="2">
    <source>
        <dbReference type="SAM" id="MobiDB-lite"/>
    </source>
</evidence>
<feature type="compositionally biased region" description="Pro residues" evidence="2">
    <location>
        <begin position="441"/>
        <end position="451"/>
    </location>
</feature>
<name>A0A5C3M2S5_9AGAR</name>
<feature type="region of interest" description="Disordered" evidence="2">
    <location>
        <begin position="655"/>
        <end position="674"/>
    </location>
</feature>
<reference evidence="3 4" key="1">
    <citation type="journal article" date="2019" name="Nat. Ecol. Evol.">
        <title>Megaphylogeny resolves global patterns of mushroom evolution.</title>
        <authorList>
            <person name="Varga T."/>
            <person name="Krizsan K."/>
            <person name="Foldi C."/>
            <person name="Dima B."/>
            <person name="Sanchez-Garcia M."/>
            <person name="Sanchez-Ramirez S."/>
            <person name="Szollosi G.J."/>
            <person name="Szarkandi J.G."/>
            <person name="Papp V."/>
            <person name="Albert L."/>
            <person name="Andreopoulos W."/>
            <person name="Angelini C."/>
            <person name="Antonin V."/>
            <person name="Barry K.W."/>
            <person name="Bougher N.L."/>
            <person name="Buchanan P."/>
            <person name="Buyck B."/>
            <person name="Bense V."/>
            <person name="Catcheside P."/>
            <person name="Chovatia M."/>
            <person name="Cooper J."/>
            <person name="Damon W."/>
            <person name="Desjardin D."/>
            <person name="Finy P."/>
            <person name="Geml J."/>
            <person name="Haridas S."/>
            <person name="Hughes K."/>
            <person name="Justo A."/>
            <person name="Karasinski D."/>
            <person name="Kautmanova I."/>
            <person name="Kiss B."/>
            <person name="Kocsube S."/>
            <person name="Kotiranta H."/>
            <person name="LaButti K.M."/>
            <person name="Lechner B.E."/>
            <person name="Liimatainen K."/>
            <person name="Lipzen A."/>
            <person name="Lukacs Z."/>
            <person name="Mihaltcheva S."/>
            <person name="Morgado L.N."/>
            <person name="Niskanen T."/>
            <person name="Noordeloos M.E."/>
            <person name="Ohm R.A."/>
            <person name="Ortiz-Santana B."/>
            <person name="Ovrebo C."/>
            <person name="Racz N."/>
            <person name="Riley R."/>
            <person name="Savchenko A."/>
            <person name="Shiryaev A."/>
            <person name="Soop K."/>
            <person name="Spirin V."/>
            <person name="Szebenyi C."/>
            <person name="Tomsovsky M."/>
            <person name="Tulloss R.E."/>
            <person name="Uehling J."/>
            <person name="Grigoriev I.V."/>
            <person name="Vagvolgyi C."/>
            <person name="Papp T."/>
            <person name="Martin F.M."/>
            <person name="Miettinen O."/>
            <person name="Hibbett D.S."/>
            <person name="Nagy L.G."/>
        </authorList>
    </citation>
    <scope>NUCLEOTIDE SEQUENCE [LARGE SCALE GENOMIC DNA]</scope>
    <source>
        <strain evidence="3 4">CBS 166.37</strain>
    </source>
</reference>
<feature type="compositionally biased region" description="Basic and acidic residues" evidence="2">
    <location>
        <begin position="945"/>
        <end position="955"/>
    </location>
</feature>
<feature type="region of interest" description="Disordered" evidence="2">
    <location>
        <begin position="431"/>
        <end position="461"/>
    </location>
</feature>
<gene>
    <name evidence="3" type="ORF">BDQ12DRAFT_681825</name>
</gene>
<feature type="region of interest" description="Disordered" evidence="2">
    <location>
        <begin position="936"/>
        <end position="955"/>
    </location>
</feature>
<feature type="region of interest" description="Disordered" evidence="2">
    <location>
        <begin position="516"/>
        <end position="549"/>
    </location>
</feature>
<feature type="coiled-coil region" evidence="1">
    <location>
        <begin position="579"/>
        <end position="606"/>
    </location>
</feature>
<feature type="compositionally biased region" description="Low complexity" evidence="2">
    <location>
        <begin position="39"/>
        <end position="55"/>
    </location>
</feature>
<dbReference type="OrthoDB" id="3260408at2759"/>
<evidence type="ECO:0000313" key="3">
    <source>
        <dbReference type="EMBL" id="TFK39462.1"/>
    </source>
</evidence>
<evidence type="ECO:0000256" key="1">
    <source>
        <dbReference type="SAM" id="Coils"/>
    </source>
</evidence>
<sequence length="955" mass="104741">MVVARKKPVAPAAASRTNSTQALPRTTKGRSTLGTENGSSSSGKETSSVSSASSETKSKSKSKGKKSKSPSSPSLIDRLFLPILAAIFLYALAVCPSDTSNSHALCRSLSTYRRTILEPYVLPPLRAVVTHPAVQEQYYTHVAPHVHHAQEVAAPYVLQAQKIEAKARPHVVRVARATKSTAEKVWEGTLRPYYTRAVVPRYRMFIAPHLDKYTAVAHEYIHHLQPHIHAYSHLVKQKYHSIRPYFVNAYDAVYPHIHNAYTTARPHALNAWSRARPFLCKAWKYTLIQTRVALRVLGVQIHRAGREVGNARKQYVDPHVRQIWEKVVESSSSPHPSPTVEDTPETAESIPSPTAPSAGSGEPILAESTVPHKEANRAVPTPQESVPEAEVTPEATAVEEVEAAVSIAEASAGHASSVVAELEREVKSVLENGVTESITPTPSPTEEPAPIPTEEAESATTVAEPITKKVKSAASIISASASSIIYEPEVTVEAVPTSISFTEDEDDDDFLRDIGLSSASTTSSTTPIATGSPSPEFEQPSAEERLAQTAAKRADIVGRHTRWQAELDALVKEQEKSVKKAIEDVRERAVEELKDMEKGLRDTKGKLLSKDEVAKNKGTGKVGRGFIDTIQLEGEKLLKGLEGYVKKAVARSSGWKREAGSANGGGEEAVKEKEVKEKKRKEEEDKWVKVVDKVEERFGESVRKVQGEVHSWYVDKREGEVQEVLQSVAEIKALADKAQADIGLDYAWLDDVTYKDWQKYHDLMRTAESFDHIARSLQNGTHTSSPTDPLITNLNNLEREMQDVIGGFRVRLQEIATDARAVFSPFTDGSEEPESIIGGAGETELSAGEEVEVREALAVEDEEYNLQEVDITQDDIAAGEFNFHESDIVQDDLATEPTYSILPIEGEDQGESENEEVVDAAKIIIGKDEKQVEAALSGVSVEPSRSAEELNRDEL</sequence>
<keyword evidence="4" id="KW-1185">Reference proteome</keyword>
<dbReference type="STRING" id="68775.A0A5C3M2S5"/>
<dbReference type="EMBL" id="ML213599">
    <property type="protein sequence ID" value="TFK39462.1"/>
    <property type="molecule type" value="Genomic_DNA"/>
</dbReference>
<accession>A0A5C3M2S5</accession>
<feature type="compositionally biased region" description="Polar residues" evidence="2">
    <location>
        <begin position="15"/>
        <end position="38"/>
    </location>
</feature>
<dbReference type="AlphaFoldDB" id="A0A5C3M2S5"/>
<proteinExistence type="predicted"/>
<feature type="compositionally biased region" description="Low complexity" evidence="2">
    <location>
        <begin position="386"/>
        <end position="396"/>
    </location>
</feature>
<evidence type="ECO:0000313" key="4">
    <source>
        <dbReference type="Proteomes" id="UP000308652"/>
    </source>
</evidence>
<keyword evidence="1" id="KW-0175">Coiled coil</keyword>
<protein>
    <recommendedName>
        <fullName evidence="5">Transcription factor hoxa13</fullName>
    </recommendedName>
</protein>
<feature type="region of interest" description="Disordered" evidence="2">
    <location>
        <begin position="327"/>
        <end position="396"/>
    </location>
</feature>
<organism evidence="3 4">
    <name type="scientific">Crucibulum laeve</name>
    <dbReference type="NCBI Taxonomy" id="68775"/>
    <lineage>
        <taxon>Eukaryota</taxon>
        <taxon>Fungi</taxon>
        <taxon>Dikarya</taxon>
        <taxon>Basidiomycota</taxon>
        <taxon>Agaricomycotina</taxon>
        <taxon>Agaricomycetes</taxon>
        <taxon>Agaricomycetidae</taxon>
        <taxon>Agaricales</taxon>
        <taxon>Agaricineae</taxon>
        <taxon>Nidulariaceae</taxon>
        <taxon>Crucibulum</taxon>
    </lineage>
</organism>
<feature type="compositionally biased region" description="Low complexity" evidence="2">
    <location>
        <begin position="516"/>
        <end position="534"/>
    </location>
</feature>
<dbReference type="Proteomes" id="UP000308652">
    <property type="component" value="Unassembled WGS sequence"/>
</dbReference>
<feature type="region of interest" description="Disordered" evidence="2">
    <location>
        <begin position="1"/>
        <end position="73"/>
    </location>
</feature>